<evidence type="ECO:0000256" key="2">
    <source>
        <dbReference type="ARBA" id="ARBA00006955"/>
    </source>
</evidence>
<evidence type="ECO:0000256" key="4">
    <source>
        <dbReference type="ARBA" id="ARBA00023127"/>
    </source>
</evidence>
<feature type="domain" description="Cyclin C-terminal" evidence="8">
    <location>
        <begin position="170"/>
        <end position="288"/>
    </location>
</feature>
<reference evidence="9 10" key="1">
    <citation type="submission" date="2019-09" db="EMBL/GenBank/DDBJ databases">
        <title>Bird 10,000 Genomes (B10K) Project - Family phase.</title>
        <authorList>
            <person name="Zhang G."/>
        </authorList>
    </citation>
    <scope>NUCLEOTIDE SEQUENCE [LARGE SCALE GENOMIC DNA]</scope>
    <source>
        <strain evidence="9">OUT-0002</strain>
    </source>
</reference>
<name>A0A7L3NG09_9AVES</name>
<dbReference type="GO" id="GO:0005829">
    <property type="term" value="C:cytosol"/>
    <property type="evidence" value="ECO:0007669"/>
    <property type="project" value="UniProtKB-ARBA"/>
</dbReference>
<dbReference type="Gene3D" id="1.10.472.10">
    <property type="entry name" value="Cyclin-like"/>
    <property type="match status" value="2"/>
</dbReference>
<proteinExistence type="inferred from homology"/>
<dbReference type="Pfam" id="PF00134">
    <property type="entry name" value="Cyclin_N"/>
    <property type="match status" value="1"/>
</dbReference>
<dbReference type="GO" id="GO:0016538">
    <property type="term" value="F:cyclin-dependent protein serine/threonine kinase regulator activity"/>
    <property type="evidence" value="ECO:0007669"/>
    <property type="project" value="InterPro"/>
</dbReference>
<dbReference type="SUPFAM" id="SSF47954">
    <property type="entry name" value="Cyclin-like"/>
    <property type="match status" value="2"/>
</dbReference>
<feature type="domain" description="Cyclin-like" evidence="7">
    <location>
        <begin position="77"/>
        <end position="161"/>
    </location>
</feature>
<evidence type="ECO:0000259" key="7">
    <source>
        <dbReference type="SMART" id="SM00385"/>
    </source>
</evidence>
<evidence type="ECO:0000313" key="10">
    <source>
        <dbReference type="Proteomes" id="UP000579904"/>
    </source>
</evidence>
<feature type="domain" description="Cyclin-like" evidence="7">
    <location>
        <begin position="174"/>
        <end position="255"/>
    </location>
</feature>
<dbReference type="SMART" id="SM00385">
    <property type="entry name" value="CYCLIN"/>
    <property type="match status" value="2"/>
</dbReference>
<dbReference type="AlphaFoldDB" id="A0A7L3NG09"/>
<dbReference type="InterPro" id="IPR039361">
    <property type="entry name" value="Cyclin"/>
</dbReference>
<dbReference type="OrthoDB" id="5590282at2759"/>
<dbReference type="PROSITE" id="PS00292">
    <property type="entry name" value="CYCLINS"/>
    <property type="match status" value="1"/>
</dbReference>
<feature type="non-terminal residue" evidence="9">
    <location>
        <position position="1"/>
    </location>
</feature>
<comment type="function">
    <text evidence="1">Essential for the control of the cell cycle at the G2/M (mitosis) transition.</text>
</comment>
<gene>
    <name evidence="9" type="primary">Ccnb1</name>
    <name evidence="9" type="ORF">OREMEL_R13191</name>
</gene>
<comment type="similarity">
    <text evidence="2">Belongs to the cyclin family. Cyclin AB subfamily.</text>
</comment>
<dbReference type="SMART" id="SM01332">
    <property type="entry name" value="Cyclin_C"/>
    <property type="match status" value="1"/>
</dbReference>
<dbReference type="InterPro" id="IPR006671">
    <property type="entry name" value="Cyclin_N"/>
</dbReference>
<feature type="non-terminal residue" evidence="9">
    <location>
        <position position="298"/>
    </location>
</feature>
<evidence type="ECO:0000259" key="8">
    <source>
        <dbReference type="SMART" id="SM01332"/>
    </source>
</evidence>
<evidence type="ECO:0000256" key="5">
    <source>
        <dbReference type="ARBA" id="ARBA00023306"/>
    </source>
</evidence>
<dbReference type="InterPro" id="IPR046965">
    <property type="entry name" value="Cyclin_A/B-like"/>
</dbReference>
<comment type="caution">
    <text evidence="9">The sequence shown here is derived from an EMBL/GenBank/DDBJ whole genome shotgun (WGS) entry which is preliminary data.</text>
</comment>
<dbReference type="Pfam" id="PF02984">
    <property type="entry name" value="Cyclin_C"/>
    <property type="match status" value="1"/>
</dbReference>
<keyword evidence="5" id="KW-0131">Cell cycle</keyword>
<keyword evidence="10" id="KW-1185">Reference proteome</keyword>
<dbReference type="PIRSF" id="PIRSF001771">
    <property type="entry name" value="Cyclin_A_B_D_E"/>
    <property type="match status" value="1"/>
</dbReference>
<dbReference type="PANTHER" id="PTHR10177">
    <property type="entry name" value="CYCLINS"/>
    <property type="match status" value="1"/>
</dbReference>
<protein>
    <submittedName>
        <fullName evidence="9">CCNB1 protein</fullName>
    </submittedName>
</protein>
<keyword evidence="3" id="KW-0132">Cell division</keyword>
<evidence type="ECO:0000256" key="6">
    <source>
        <dbReference type="RuleBase" id="RU000383"/>
    </source>
</evidence>
<accession>A0A7L3NG09</accession>
<evidence type="ECO:0000256" key="3">
    <source>
        <dbReference type="ARBA" id="ARBA00022618"/>
    </source>
</evidence>
<evidence type="ECO:0000256" key="1">
    <source>
        <dbReference type="ARBA" id="ARBA00003222"/>
    </source>
</evidence>
<dbReference type="GO" id="GO:0044772">
    <property type="term" value="P:mitotic cell cycle phase transition"/>
    <property type="evidence" value="ECO:0007669"/>
    <property type="project" value="InterPro"/>
</dbReference>
<sequence>PNHMETKTDDSLCQAFSHVLLAMEDVDVKDGTDQYLCSDYVKDIYNYLRELEENQPVRPKYLFKREIDKDMRAELVDWLVQIQIKFKLQLETLYMAVGILDRYLQDNNVSSKMFQLVGVAALFIASKYEEVHPPYIGKFVCVADRTCAKWKLRQMEGKILQALDFSLGRPLPVHFLRRVSKIAKMNLKQNLLSQYLMELSIVDYDMVHFLPSKIAAAASCLALKLLGGFKWTPALQDCTSYTENDLFPVMQHMAKNVILVNEGKIKEMAVKIKYSNNKNMKISTIDQLQGSIIRKLGQ</sequence>
<dbReference type="GO" id="GO:0051301">
    <property type="term" value="P:cell division"/>
    <property type="evidence" value="ECO:0007669"/>
    <property type="project" value="UniProtKB-KW"/>
</dbReference>
<dbReference type="InterPro" id="IPR048258">
    <property type="entry name" value="Cyclins_cyclin-box"/>
</dbReference>
<dbReference type="InterPro" id="IPR013763">
    <property type="entry name" value="Cyclin-like_dom"/>
</dbReference>
<dbReference type="InterPro" id="IPR004367">
    <property type="entry name" value="Cyclin_C-dom"/>
</dbReference>
<dbReference type="InterPro" id="IPR036915">
    <property type="entry name" value="Cyclin-like_sf"/>
</dbReference>
<evidence type="ECO:0000313" key="9">
    <source>
        <dbReference type="EMBL" id="NXU77894.1"/>
    </source>
</evidence>
<dbReference type="EMBL" id="VZUB01023122">
    <property type="protein sequence ID" value="NXU77894.1"/>
    <property type="molecule type" value="Genomic_DNA"/>
</dbReference>
<dbReference type="FunFam" id="1.10.472.10:FF:000198">
    <property type="entry name" value="G2/mitotic-specific cyclin-B1"/>
    <property type="match status" value="1"/>
</dbReference>
<organism evidence="9 10">
    <name type="scientific">Oreotrochilus melanogaster</name>
    <dbReference type="NCBI Taxonomy" id="689266"/>
    <lineage>
        <taxon>Eukaryota</taxon>
        <taxon>Metazoa</taxon>
        <taxon>Chordata</taxon>
        <taxon>Craniata</taxon>
        <taxon>Vertebrata</taxon>
        <taxon>Euteleostomi</taxon>
        <taxon>Archelosauria</taxon>
        <taxon>Archosauria</taxon>
        <taxon>Dinosauria</taxon>
        <taxon>Saurischia</taxon>
        <taxon>Theropoda</taxon>
        <taxon>Coelurosauria</taxon>
        <taxon>Aves</taxon>
        <taxon>Neognathae</taxon>
        <taxon>Neoaves</taxon>
        <taxon>Strisores</taxon>
        <taxon>Apodiformes</taxon>
        <taxon>Trochilidae</taxon>
        <taxon>Oreotrochilus</taxon>
    </lineage>
</organism>
<keyword evidence="4 6" id="KW-0195">Cyclin</keyword>
<dbReference type="Proteomes" id="UP000579904">
    <property type="component" value="Unassembled WGS sequence"/>
</dbReference>